<dbReference type="InterPro" id="IPR011048">
    <property type="entry name" value="Haem_d1_sf"/>
</dbReference>
<feature type="domain" description="Immunoglobulin I-set" evidence="4">
    <location>
        <begin position="491"/>
        <end position="578"/>
    </location>
</feature>
<evidence type="ECO:0000256" key="3">
    <source>
        <dbReference type="SAM" id="SignalP"/>
    </source>
</evidence>
<dbReference type="Gene3D" id="2.130.10.10">
    <property type="entry name" value="YVTN repeat-like/Quinoprotein amine dehydrogenase"/>
    <property type="match status" value="2"/>
</dbReference>
<accession>A0A1Q4V2L6</accession>
<keyword evidence="2" id="KW-0472">Membrane</keyword>
<dbReference type="SUPFAM" id="SSF51004">
    <property type="entry name" value="C-terminal (heme d1) domain of cytochrome cd1-nitrite reductase"/>
    <property type="match status" value="1"/>
</dbReference>
<feature type="region of interest" description="Disordered" evidence="1">
    <location>
        <begin position="13"/>
        <end position="40"/>
    </location>
</feature>
<dbReference type="STRING" id="1048205.AB852_26690"/>
<dbReference type="InterPro" id="IPR013098">
    <property type="entry name" value="Ig_I-set"/>
</dbReference>
<feature type="chain" id="PRO_5013225148" description="Immunoglobulin I-set domain-containing protein" evidence="3">
    <location>
        <begin position="16"/>
        <end position="724"/>
    </location>
</feature>
<reference evidence="5 6" key="1">
    <citation type="submission" date="2015-06" db="EMBL/GenBank/DDBJ databases">
        <title>Cloning and characterization of the uncialamcin biosynthetic gene cluster.</title>
        <authorList>
            <person name="Yan X."/>
            <person name="Huang T."/>
            <person name="Ge H."/>
            <person name="Shen B."/>
        </authorList>
    </citation>
    <scope>NUCLEOTIDE SEQUENCE [LARGE SCALE GENOMIC DNA]</scope>
    <source>
        <strain evidence="5 6">DCA2648</strain>
    </source>
</reference>
<feature type="compositionally biased region" description="Low complexity" evidence="1">
    <location>
        <begin position="13"/>
        <end position="26"/>
    </location>
</feature>
<dbReference type="InterPro" id="IPR051200">
    <property type="entry name" value="Host-pathogen_enzymatic-act"/>
</dbReference>
<feature type="region of interest" description="Disordered" evidence="1">
    <location>
        <begin position="562"/>
        <end position="674"/>
    </location>
</feature>
<keyword evidence="6" id="KW-1185">Reference proteome</keyword>
<feature type="transmembrane region" description="Helical" evidence="2">
    <location>
        <begin position="682"/>
        <end position="704"/>
    </location>
</feature>
<dbReference type="InterPro" id="IPR015943">
    <property type="entry name" value="WD40/YVTN_repeat-like_dom_sf"/>
</dbReference>
<dbReference type="AlphaFoldDB" id="A0A1Q4V2L6"/>
<protein>
    <recommendedName>
        <fullName evidence="4">Immunoglobulin I-set domain-containing protein</fullName>
    </recommendedName>
</protein>
<dbReference type="EMBL" id="LFBV01000008">
    <property type="protein sequence ID" value="OKH92077.1"/>
    <property type="molecule type" value="Genomic_DNA"/>
</dbReference>
<name>A0A1Q4V2L6_9ACTN</name>
<feature type="signal peptide" evidence="3">
    <location>
        <begin position="1"/>
        <end position="15"/>
    </location>
</feature>
<dbReference type="PANTHER" id="PTHR47197:SF3">
    <property type="entry name" value="DIHYDRO-HEME D1 DEHYDROGENASE"/>
    <property type="match status" value="1"/>
</dbReference>
<dbReference type="GO" id="GO:0005975">
    <property type="term" value="P:carbohydrate metabolic process"/>
    <property type="evidence" value="ECO:0007669"/>
    <property type="project" value="UniProtKB-ARBA"/>
</dbReference>
<evidence type="ECO:0000313" key="6">
    <source>
        <dbReference type="Proteomes" id="UP000186455"/>
    </source>
</evidence>
<evidence type="ECO:0000256" key="1">
    <source>
        <dbReference type="SAM" id="MobiDB-lite"/>
    </source>
</evidence>
<feature type="compositionally biased region" description="Low complexity" evidence="1">
    <location>
        <begin position="653"/>
        <end position="674"/>
    </location>
</feature>
<dbReference type="Pfam" id="PF07679">
    <property type="entry name" value="I-set"/>
    <property type="match status" value="1"/>
</dbReference>
<feature type="compositionally biased region" description="Pro residues" evidence="1">
    <location>
        <begin position="583"/>
        <end position="608"/>
    </location>
</feature>
<keyword evidence="2" id="KW-1133">Transmembrane helix</keyword>
<dbReference type="SUPFAM" id="SSF48726">
    <property type="entry name" value="Immunoglobulin"/>
    <property type="match status" value="1"/>
</dbReference>
<dbReference type="SUPFAM" id="SSF49319">
    <property type="entry name" value="Actinoxanthin-like"/>
    <property type="match status" value="1"/>
</dbReference>
<gene>
    <name evidence="5" type="ORF">AB852_26690</name>
</gene>
<dbReference type="InterPro" id="IPR036179">
    <property type="entry name" value="Ig-like_dom_sf"/>
</dbReference>
<dbReference type="Proteomes" id="UP000186455">
    <property type="component" value="Unassembled WGS sequence"/>
</dbReference>
<evidence type="ECO:0000259" key="4">
    <source>
        <dbReference type="Pfam" id="PF07679"/>
    </source>
</evidence>
<dbReference type="InterPro" id="IPR027273">
    <property type="entry name" value="Neocarzinostatin-like"/>
</dbReference>
<dbReference type="Gene3D" id="2.60.40.10">
    <property type="entry name" value="Immunoglobulins"/>
    <property type="match status" value="1"/>
</dbReference>
<evidence type="ECO:0000256" key="2">
    <source>
        <dbReference type="SAM" id="Phobius"/>
    </source>
</evidence>
<dbReference type="PANTHER" id="PTHR47197">
    <property type="entry name" value="PROTEIN NIRF"/>
    <property type="match status" value="1"/>
</dbReference>
<dbReference type="Gene3D" id="2.60.40.230">
    <property type="entry name" value="Neocarzinostatin-like"/>
    <property type="match status" value="1"/>
</dbReference>
<sequence>MILLAALTGAAPAQAATPGEATGPTGQKLTVSNTRGVDPDGEKVTVTGTGYDPAKGVYLAVCEIQGRGEAPSPCLGGVDMSGGSGSQYWISNNPPAYAKDIVKPFTVTGGLGGFTLELTVRAKDSGADCSQKACAVVTRADHTHGADREQDVIVPVEFGAGAGPGPEVAPGTVRHSEIRRITAPSGGNQAVAVDSAARRIHVSSGDLDEYRLTTYDSVTGAMVGDPVPLPSAATTMEFDPATGFLYLALSDRIATYDTRGGGLEDHRTPEGMTGIQHIALDPVARRLHVASQNRTVRVFDVKAAQRAGKWPQVGTTVTLPAPPRGLAVDPVTNRGYVTYIRSAMVGGSVSIQNVLTTVDGATGEVAADLTLGTGGLGSTGVTVDPTTATAYVAQIGANAVSVVDLRKNEVTGSIAVEGNPRVLAVDPETRTLYAAQSLTQAIAVIDLRRAEVVQSLPAGDYPDGLTVDGSYHTLYAIAESKALQIQRQVSPTVTGRPQDTSVAVREKAQFRALASADPEPAVSWEVSSDQGRSWRTVAGATEATLTFEATAEHHGNRYRAVFSNPVGSTRTDTAELTVTTPATEPPTTAPPTDPATEPPTEPEPTDPGPEPEPEPSADPGPDPTQGANGTGGTGGTSGSGGTVGGSTGGSTGSAGSTGSTGSATGSLTSSTTGGLAATGSGALPYVCGALALTGLGAAAVLVTLRGSTRRRLAQAIGMGRSPRA</sequence>
<evidence type="ECO:0000313" key="5">
    <source>
        <dbReference type="EMBL" id="OKH92077.1"/>
    </source>
</evidence>
<keyword evidence="3" id="KW-0732">Signal</keyword>
<feature type="compositionally biased region" description="Gly residues" evidence="1">
    <location>
        <begin position="628"/>
        <end position="652"/>
    </location>
</feature>
<comment type="caution">
    <text evidence="5">The sequence shown here is derived from an EMBL/GenBank/DDBJ whole genome shotgun (WGS) entry which is preliminary data.</text>
</comment>
<proteinExistence type="predicted"/>
<organism evidence="5 6">
    <name type="scientific">Streptomyces uncialis</name>
    <dbReference type="NCBI Taxonomy" id="1048205"/>
    <lineage>
        <taxon>Bacteria</taxon>
        <taxon>Bacillati</taxon>
        <taxon>Actinomycetota</taxon>
        <taxon>Actinomycetes</taxon>
        <taxon>Kitasatosporales</taxon>
        <taxon>Streptomycetaceae</taxon>
        <taxon>Streptomyces</taxon>
    </lineage>
</organism>
<keyword evidence="2" id="KW-0812">Transmembrane</keyword>
<dbReference type="InterPro" id="IPR013783">
    <property type="entry name" value="Ig-like_fold"/>
</dbReference>